<gene>
    <name evidence="1" type="ORF">LCGC14_1671540</name>
</gene>
<organism evidence="1">
    <name type="scientific">marine sediment metagenome</name>
    <dbReference type="NCBI Taxonomy" id="412755"/>
    <lineage>
        <taxon>unclassified sequences</taxon>
        <taxon>metagenomes</taxon>
        <taxon>ecological metagenomes</taxon>
    </lineage>
</organism>
<sequence>MDTRDWWDIQWTTSLGCTRVTEGCRFCSAASVAAYSPDLKDYARVEAGIPRWSGIVRPLATSLMQPERWRKPYRVFVSPSSDLFHDKLPIDFVDQVVSTIDRSRTHTFGVLTKRSGRMRDYFDTRRVPPNLRIGVSVESPSEISRVEDLLAISGAGVRWVSVEPMLAHVPLGAYLGHDQVNWVTAGPELGDEMGYAIRPCRLEWMLSLRDECVVESVPFFTKHLLYGQAYREQPDARLK</sequence>
<dbReference type="EMBL" id="LAZR01014355">
    <property type="protein sequence ID" value="KKM17857.1"/>
    <property type="molecule type" value="Genomic_DNA"/>
</dbReference>
<evidence type="ECO:0008006" key="2">
    <source>
        <dbReference type="Google" id="ProtNLM"/>
    </source>
</evidence>
<comment type="caution">
    <text evidence="1">The sequence shown here is derived from an EMBL/GenBank/DDBJ whole genome shotgun (WGS) entry which is preliminary data.</text>
</comment>
<protein>
    <recommendedName>
        <fullName evidence="2">Radical SAM core domain-containing protein</fullName>
    </recommendedName>
</protein>
<reference evidence="1" key="1">
    <citation type="journal article" date="2015" name="Nature">
        <title>Complex archaea that bridge the gap between prokaryotes and eukaryotes.</title>
        <authorList>
            <person name="Spang A."/>
            <person name="Saw J.H."/>
            <person name="Jorgensen S.L."/>
            <person name="Zaremba-Niedzwiedzka K."/>
            <person name="Martijn J."/>
            <person name="Lind A.E."/>
            <person name="van Eijk R."/>
            <person name="Schleper C."/>
            <person name="Guy L."/>
            <person name="Ettema T.J."/>
        </authorList>
    </citation>
    <scope>NUCLEOTIDE SEQUENCE</scope>
</reference>
<dbReference type="AlphaFoldDB" id="A0A0F9HRZ5"/>
<accession>A0A0F9HRZ5</accession>
<evidence type="ECO:0000313" key="1">
    <source>
        <dbReference type="EMBL" id="KKM17857.1"/>
    </source>
</evidence>
<name>A0A0F9HRZ5_9ZZZZ</name>
<dbReference type="Pfam" id="PF07505">
    <property type="entry name" value="DUF5131"/>
    <property type="match status" value="1"/>
</dbReference>
<dbReference type="InterPro" id="IPR011101">
    <property type="entry name" value="DUF5131"/>
</dbReference>
<proteinExistence type="predicted"/>